<comment type="subunit">
    <text evidence="7">Forms oligomers.</text>
</comment>
<keyword evidence="9" id="KW-0132">Cell division</keyword>
<dbReference type="Proteomes" id="UP000196386">
    <property type="component" value="Unassembled WGS sequence"/>
</dbReference>
<reference evidence="10" key="3">
    <citation type="journal article" date="2018" name="BMC Genomics">
        <title>Whole genome sequencing and function prediction of 133 gut anaerobes isolated from chicken caecum in pure cultures.</title>
        <authorList>
            <person name="Medvecky M."/>
            <person name="Cejkova D."/>
            <person name="Polansky O."/>
            <person name="Karasova D."/>
            <person name="Kubasova T."/>
            <person name="Cizek A."/>
            <person name="Rychlik I."/>
        </authorList>
    </citation>
    <scope>NUCLEOTIDE SEQUENCE</scope>
    <source>
        <strain evidence="10">An175</strain>
    </source>
</reference>
<dbReference type="NCBIfam" id="TIGR00242">
    <property type="entry name" value="division/cell wall cluster transcriptional repressor MraZ"/>
    <property type="match status" value="1"/>
</dbReference>
<evidence type="ECO:0000313" key="12">
    <source>
        <dbReference type="Proteomes" id="UP000095765"/>
    </source>
</evidence>
<evidence type="ECO:0000256" key="6">
    <source>
        <dbReference type="ARBA" id="ARBA00023163"/>
    </source>
</evidence>
<evidence type="ECO:0000256" key="3">
    <source>
        <dbReference type="ARBA" id="ARBA00022737"/>
    </source>
</evidence>
<dbReference type="RefSeq" id="WP_006876406.1">
    <property type="nucleotide sequence ID" value="NZ_CABIWA010000001.1"/>
</dbReference>
<feature type="domain" description="SpoVT-AbrB" evidence="8">
    <location>
        <begin position="74"/>
        <end position="117"/>
    </location>
</feature>
<dbReference type="GO" id="GO:0003700">
    <property type="term" value="F:DNA-binding transcription factor activity"/>
    <property type="evidence" value="ECO:0007669"/>
    <property type="project" value="UniProtKB-UniRule"/>
</dbReference>
<dbReference type="CDD" id="cd16320">
    <property type="entry name" value="MraZ_N"/>
    <property type="match status" value="1"/>
</dbReference>
<keyword evidence="4 7" id="KW-0805">Transcription regulation</keyword>
<dbReference type="GO" id="GO:0009295">
    <property type="term" value="C:nucleoid"/>
    <property type="evidence" value="ECO:0007669"/>
    <property type="project" value="UniProtKB-SubCell"/>
</dbReference>
<dbReference type="InterPro" id="IPR038619">
    <property type="entry name" value="MraZ_sf"/>
</dbReference>
<gene>
    <name evidence="7 9" type="primary">mraZ</name>
    <name evidence="10" type="ORF">B5F11_07995</name>
    <name evidence="11" type="ORF">DXC40_09835</name>
    <name evidence="9" type="ORF">ERS852551_00462</name>
</gene>
<evidence type="ECO:0000313" key="11">
    <source>
        <dbReference type="EMBL" id="RGE67774.1"/>
    </source>
</evidence>
<dbReference type="GO" id="GO:0000976">
    <property type="term" value="F:transcription cis-regulatory region binding"/>
    <property type="evidence" value="ECO:0007669"/>
    <property type="project" value="TreeGrafter"/>
</dbReference>
<dbReference type="EMBL" id="QVME01000004">
    <property type="protein sequence ID" value="RGE67774.1"/>
    <property type="molecule type" value="Genomic_DNA"/>
</dbReference>
<dbReference type="CDD" id="cd16321">
    <property type="entry name" value="MraZ_C"/>
    <property type="match status" value="1"/>
</dbReference>
<dbReference type="Gene3D" id="3.40.1550.20">
    <property type="entry name" value="Transcriptional regulator MraZ domain"/>
    <property type="match status" value="1"/>
</dbReference>
<keyword evidence="9" id="KW-0131">Cell cycle</keyword>
<dbReference type="PROSITE" id="PS51740">
    <property type="entry name" value="SPOVT_ABRB"/>
    <property type="match status" value="2"/>
</dbReference>
<dbReference type="OrthoDB" id="9807753at2"/>
<evidence type="ECO:0000313" key="10">
    <source>
        <dbReference type="EMBL" id="OUP69578.1"/>
    </source>
</evidence>
<reference evidence="9 12" key="1">
    <citation type="submission" date="2015-09" db="EMBL/GenBank/DDBJ databases">
        <authorList>
            <consortium name="Pathogen Informatics"/>
        </authorList>
    </citation>
    <scope>NUCLEOTIDE SEQUENCE [LARGE SCALE GENOMIC DNA]</scope>
    <source>
        <strain evidence="9 12">2789STDY5834939</strain>
    </source>
</reference>
<dbReference type="InterPro" id="IPR035644">
    <property type="entry name" value="MraZ_C"/>
</dbReference>
<comment type="similarity">
    <text evidence="7">Belongs to the MraZ family.</text>
</comment>
<evidence type="ECO:0000256" key="1">
    <source>
        <dbReference type="ARBA" id="ARBA00013860"/>
    </source>
</evidence>
<evidence type="ECO:0000256" key="2">
    <source>
        <dbReference type="ARBA" id="ARBA00022490"/>
    </source>
</evidence>
<dbReference type="InterPro" id="IPR037914">
    <property type="entry name" value="SpoVT-AbrB_sf"/>
</dbReference>
<proteinExistence type="inferred from homology"/>
<keyword evidence="6 7" id="KW-0804">Transcription</keyword>
<keyword evidence="3" id="KW-0677">Repeat</keyword>
<dbReference type="AlphaFoldDB" id="A0A174MES5"/>
<feature type="domain" description="SpoVT-AbrB" evidence="8">
    <location>
        <begin position="5"/>
        <end position="47"/>
    </location>
</feature>
<dbReference type="EMBL" id="CZBE01000002">
    <property type="protein sequence ID" value="CUP32415.1"/>
    <property type="molecule type" value="Genomic_DNA"/>
</dbReference>
<dbReference type="GeneID" id="72464692"/>
<dbReference type="Pfam" id="PF02381">
    <property type="entry name" value="MraZ"/>
    <property type="match status" value="2"/>
</dbReference>
<dbReference type="SUPFAM" id="SSF89447">
    <property type="entry name" value="AbrB/MazE/MraZ-like"/>
    <property type="match status" value="1"/>
</dbReference>
<dbReference type="EMBL" id="NFKP01000008">
    <property type="protein sequence ID" value="OUP69578.1"/>
    <property type="molecule type" value="Genomic_DNA"/>
</dbReference>
<dbReference type="Proteomes" id="UP000095765">
    <property type="component" value="Unassembled WGS sequence"/>
</dbReference>
<dbReference type="InterPro" id="IPR035642">
    <property type="entry name" value="MraZ_N"/>
</dbReference>
<evidence type="ECO:0000256" key="4">
    <source>
        <dbReference type="ARBA" id="ARBA00023015"/>
    </source>
</evidence>
<dbReference type="InterPro" id="IPR007159">
    <property type="entry name" value="SpoVT-AbrB_dom"/>
</dbReference>
<keyword evidence="5 7" id="KW-0238">DNA-binding</keyword>
<dbReference type="GO" id="GO:0005737">
    <property type="term" value="C:cytoplasm"/>
    <property type="evidence" value="ECO:0007669"/>
    <property type="project" value="UniProtKB-UniRule"/>
</dbReference>
<accession>A0A174MES5</accession>
<evidence type="ECO:0000256" key="7">
    <source>
        <dbReference type="HAMAP-Rule" id="MF_01008"/>
    </source>
</evidence>
<sequence length="139" mass="15668">MLTGQYAHNLDAKGRVNFPARLREELGDRFVVTRGLDNCLFVYSMEEWERLAAKLRELPISKSAPLNRFFFAGAAEVEPDRQGRVVLPAHLREYAGLERDVTIAGVSNRAEIWDTARWEAQNELLTSEAIAGAMDDLGF</sequence>
<dbReference type="HAMAP" id="MF_01008">
    <property type="entry name" value="MraZ"/>
    <property type="match status" value="1"/>
</dbReference>
<dbReference type="Proteomes" id="UP000260828">
    <property type="component" value="Unassembled WGS sequence"/>
</dbReference>
<dbReference type="InterPro" id="IPR020603">
    <property type="entry name" value="MraZ_dom"/>
</dbReference>
<reference evidence="11 14" key="4">
    <citation type="submission" date="2018-08" db="EMBL/GenBank/DDBJ databases">
        <title>A genome reference for cultivated species of the human gut microbiota.</title>
        <authorList>
            <person name="Zou Y."/>
            <person name="Xue W."/>
            <person name="Luo G."/>
        </authorList>
    </citation>
    <scope>NUCLEOTIDE SEQUENCE [LARGE SCALE GENOMIC DNA]</scope>
    <source>
        <strain evidence="11 14">TF05-12AC</strain>
    </source>
</reference>
<dbReference type="InterPro" id="IPR003444">
    <property type="entry name" value="MraZ"/>
</dbReference>
<dbReference type="PANTHER" id="PTHR34701:SF1">
    <property type="entry name" value="TRANSCRIPTIONAL REGULATOR MRAZ"/>
    <property type="match status" value="1"/>
</dbReference>
<dbReference type="GO" id="GO:0051301">
    <property type="term" value="P:cell division"/>
    <property type="evidence" value="ECO:0007669"/>
    <property type="project" value="UniProtKB-KW"/>
</dbReference>
<comment type="subcellular location">
    <subcellularLocation>
        <location evidence="7">Cytoplasm</location>
        <location evidence="7">Nucleoid</location>
    </subcellularLocation>
</comment>
<keyword evidence="2 7" id="KW-0963">Cytoplasm</keyword>
<name>A0A174MES5_9FIRM</name>
<evidence type="ECO:0000313" key="13">
    <source>
        <dbReference type="Proteomes" id="UP000196386"/>
    </source>
</evidence>
<protein>
    <recommendedName>
        <fullName evidence="1 7">Transcriptional regulator MraZ</fullName>
    </recommendedName>
</protein>
<evidence type="ECO:0000313" key="9">
    <source>
        <dbReference type="EMBL" id="CUP32415.1"/>
    </source>
</evidence>
<evidence type="ECO:0000313" key="14">
    <source>
        <dbReference type="Proteomes" id="UP000260828"/>
    </source>
</evidence>
<evidence type="ECO:0000256" key="5">
    <source>
        <dbReference type="ARBA" id="ARBA00023125"/>
    </source>
</evidence>
<reference evidence="13" key="2">
    <citation type="submission" date="2017-04" db="EMBL/GenBank/DDBJ databases">
        <title>Function of individual gut microbiota members based on whole genome sequencing of pure cultures obtained from chicken caecum.</title>
        <authorList>
            <person name="Medvecky M."/>
            <person name="Cejkova D."/>
            <person name="Polansky O."/>
            <person name="Karasova D."/>
            <person name="Kubasova T."/>
            <person name="Cizek A."/>
            <person name="Rychlik I."/>
        </authorList>
    </citation>
    <scope>NUCLEOTIDE SEQUENCE [LARGE SCALE GENOMIC DNA]</scope>
    <source>
        <strain evidence="13">An175</strain>
    </source>
</reference>
<dbReference type="PANTHER" id="PTHR34701">
    <property type="entry name" value="TRANSCRIPTIONAL REGULATOR MRAZ"/>
    <property type="match status" value="1"/>
</dbReference>
<organism evidence="9 12">
    <name type="scientific">Anaerotruncus colihominis</name>
    <dbReference type="NCBI Taxonomy" id="169435"/>
    <lineage>
        <taxon>Bacteria</taxon>
        <taxon>Bacillati</taxon>
        <taxon>Bacillota</taxon>
        <taxon>Clostridia</taxon>
        <taxon>Eubacteriales</taxon>
        <taxon>Oscillospiraceae</taxon>
        <taxon>Anaerotruncus</taxon>
    </lineage>
</organism>
<evidence type="ECO:0000259" key="8">
    <source>
        <dbReference type="PROSITE" id="PS51740"/>
    </source>
</evidence>
<dbReference type="GO" id="GO:2000143">
    <property type="term" value="P:negative regulation of DNA-templated transcription initiation"/>
    <property type="evidence" value="ECO:0007669"/>
    <property type="project" value="TreeGrafter"/>
</dbReference>